<dbReference type="SUPFAM" id="SSF47384">
    <property type="entry name" value="Homodimeric domain of signal transducing histidine kinase"/>
    <property type="match status" value="1"/>
</dbReference>
<evidence type="ECO:0000259" key="9">
    <source>
        <dbReference type="PROSITE" id="PS50109"/>
    </source>
</evidence>
<comment type="caution">
    <text evidence="10">The sequence shown here is derived from an EMBL/GenBank/DDBJ whole genome shotgun (WGS) entry which is preliminary data.</text>
</comment>
<dbReference type="CDD" id="cd00075">
    <property type="entry name" value="HATPase"/>
    <property type="match status" value="1"/>
</dbReference>
<comment type="catalytic activity">
    <reaction evidence="1">
        <text>ATP + protein L-histidine = ADP + protein N-phospho-L-histidine.</text>
        <dbReference type="EC" id="2.7.13.3"/>
    </reaction>
</comment>
<keyword evidence="8" id="KW-0472">Membrane</keyword>
<dbReference type="GO" id="GO:0016301">
    <property type="term" value="F:kinase activity"/>
    <property type="evidence" value="ECO:0007669"/>
    <property type="project" value="UniProtKB-KW"/>
</dbReference>
<dbReference type="Gene3D" id="3.30.565.10">
    <property type="entry name" value="Histidine kinase-like ATPase, C-terminal domain"/>
    <property type="match status" value="1"/>
</dbReference>
<dbReference type="InterPro" id="IPR050428">
    <property type="entry name" value="TCS_sensor_his_kinase"/>
</dbReference>
<proteinExistence type="predicted"/>
<feature type="domain" description="Histidine kinase" evidence="9">
    <location>
        <begin position="220"/>
        <end position="397"/>
    </location>
</feature>
<organism evidence="10 11">
    <name type="scientific">Paradesertivirga mongoliensis</name>
    <dbReference type="NCBI Taxonomy" id="2100740"/>
    <lineage>
        <taxon>Bacteria</taxon>
        <taxon>Pseudomonadati</taxon>
        <taxon>Bacteroidota</taxon>
        <taxon>Sphingobacteriia</taxon>
        <taxon>Sphingobacteriales</taxon>
        <taxon>Sphingobacteriaceae</taxon>
        <taxon>Paradesertivirga</taxon>
    </lineage>
</organism>
<dbReference type="Pfam" id="PF00512">
    <property type="entry name" value="HisKA"/>
    <property type="match status" value="1"/>
</dbReference>
<protein>
    <recommendedName>
        <fullName evidence="2">histidine kinase</fullName>
        <ecNumber evidence="2">2.7.13.3</ecNumber>
    </recommendedName>
</protein>
<evidence type="ECO:0000256" key="6">
    <source>
        <dbReference type="ARBA" id="ARBA00022777"/>
    </source>
</evidence>
<accession>A0ABW4ZS02</accession>
<dbReference type="InterPro" id="IPR005467">
    <property type="entry name" value="His_kinase_dom"/>
</dbReference>
<evidence type="ECO:0000256" key="3">
    <source>
        <dbReference type="ARBA" id="ARBA00022553"/>
    </source>
</evidence>
<evidence type="ECO:0000256" key="5">
    <source>
        <dbReference type="ARBA" id="ARBA00022692"/>
    </source>
</evidence>
<dbReference type="PROSITE" id="PS50109">
    <property type="entry name" value="HIS_KIN"/>
    <property type="match status" value="1"/>
</dbReference>
<evidence type="ECO:0000256" key="8">
    <source>
        <dbReference type="SAM" id="Phobius"/>
    </source>
</evidence>
<evidence type="ECO:0000256" key="7">
    <source>
        <dbReference type="ARBA" id="ARBA00022989"/>
    </source>
</evidence>
<dbReference type="InterPro" id="IPR036097">
    <property type="entry name" value="HisK_dim/P_sf"/>
</dbReference>
<reference evidence="11" key="1">
    <citation type="journal article" date="2019" name="Int. J. Syst. Evol. Microbiol.">
        <title>The Global Catalogue of Microorganisms (GCM) 10K type strain sequencing project: providing services to taxonomists for standard genome sequencing and annotation.</title>
        <authorList>
            <consortium name="The Broad Institute Genomics Platform"/>
            <consortium name="The Broad Institute Genome Sequencing Center for Infectious Disease"/>
            <person name="Wu L."/>
            <person name="Ma J."/>
        </authorList>
    </citation>
    <scope>NUCLEOTIDE SEQUENCE [LARGE SCALE GENOMIC DNA]</scope>
    <source>
        <strain evidence="11">KCTC 42217</strain>
    </source>
</reference>
<gene>
    <name evidence="10" type="ORF">ACFSJU_19555</name>
</gene>
<keyword evidence="6 10" id="KW-0418">Kinase</keyword>
<dbReference type="SUPFAM" id="SSF55874">
    <property type="entry name" value="ATPase domain of HSP90 chaperone/DNA topoisomerase II/histidine kinase"/>
    <property type="match status" value="1"/>
</dbReference>
<evidence type="ECO:0000256" key="2">
    <source>
        <dbReference type="ARBA" id="ARBA00012438"/>
    </source>
</evidence>
<keyword evidence="7 8" id="KW-1133">Transmembrane helix</keyword>
<dbReference type="InterPro" id="IPR036890">
    <property type="entry name" value="HATPase_C_sf"/>
</dbReference>
<keyword evidence="11" id="KW-1185">Reference proteome</keyword>
<dbReference type="CDD" id="cd00082">
    <property type="entry name" value="HisKA"/>
    <property type="match status" value="1"/>
</dbReference>
<evidence type="ECO:0000313" key="11">
    <source>
        <dbReference type="Proteomes" id="UP001597387"/>
    </source>
</evidence>
<dbReference type="InterPro" id="IPR003594">
    <property type="entry name" value="HATPase_dom"/>
</dbReference>
<dbReference type="PANTHER" id="PTHR45436:SF5">
    <property type="entry name" value="SENSOR HISTIDINE KINASE TRCS"/>
    <property type="match status" value="1"/>
</dbReference>
<sequence length="421" mass="48413">MKLLNYTSAYFSFILMIIIPIWAGLFYYAMLDEVYDSMDDGLDNQRLLIISKIVKDSTVLNKENFEEGNYSISPTSETKARKHKDIYLDTLMYMQNEKDYEPVRMLQTVIKKDDRYYQMRVITSMVEEDDLITELTNALLWLYFGLVLTIIILNNSLLRNIWKPFYLLINQLKAFKLNNAQPLVLARTNIDEFNLMQDTIQRFLNTNVAAYNKQKQFIENASHELQTPLAIALNKLELLAENNHLNPSQADLLHSALNNLERLKRLNQSLLLISKIENDQFDKTVEVDINALTTTLIEDFNEQAGFYNLKLNLINRGSCTWMMNPDLADILISNLIKNAIKHTAKGNSIDIIISEGQFAIENSGEKPLDKQVIFQRFYKGSSSSESTGLGLAIARAVSSVSQLTLDYIYDGKHVFKINKKE</sequence>
<dbReference type="SMART" id="SM00388">
    <property type="entry name" value="HisKA"/>
    <property type="match status" value="1"/>
</dbReference>
<dbReference type="PANTHER" id="PTHR45436">
    <property type="entry name" value="SENSOR HISTIDINE KINASE YKOH"/>
    <property type="match status" value="1"/>
</dbReference>
<dbReference type="Proteomes" id="UP001597387">
    <property type="component" value="Unassembled WGS sequence"/>
</dbReference>
<dbReference type="EMBL" id="JBHUHZ010000006">
    <property type="protein sequence ID" value="MFD2164612.1"/>
    <property type="molecule type" value="Genomic_DNA"/>
</dbReference>
<keyword evidence="5 8" id="KW-0812">Transmembrane</keyword>
<feature type="transmembrane region" description="Helical" evidence="8">
    <location>
        <begin position="9"/>
        <end position="30"/>
    </location>
</feature>
<dbReference type="EC" id="2.7.13.3" evidence="2"/>
<dbReference type="SMART" id="SM00387">
    <property type="entry name" value="HATPase_c"/>
    <property type="match status" value="1"/>
</dbReference>
<evidence type="ECO:0000256" key="1">
    <source>
        <dbReference type="ARBA" id="ARBA00000085"/>
    </source>
</evidence>
<evidence type="ECO:0000256" key="4">
    <source>
        <dbReference type="ARBA" id="ARBA00022679"/>
    </source>
</evidence>
<keyword evidence="3" id="KW-0597">Phosphoprotein</keyword>
<evidence type="ECO:0000313" key="10">
    <source>
        <dbReference type="EMBL" id="MFD2164612.1"/>
    </source>
</evidence>
<keyword evidence="4" id="KW-0808">Transferase</keyword>
<dbReference type="RefSeq" id="WP_255901518.1">
    <property type="nucleotide sequence ID" value="NZ_JAFMZO010000002.1"/>
</dbReference>
<dbReference type="InterPro" id="IPR003661">
    <property type="entry name" value="HisK_dim/P_dom"/>
</dbReference>
<dbReference type="Pfam" id="PF02518">
    <property type="entry name" value="HATPase_c"/>
    <property type="match status" value="1"/>
</dbReference>
<name>A0ABW4ZS02_9SPHI</name>
<feature type="transmembrane region" description="Helical" evidence="8">
    <location>
        <begin position="138"/>
        <end position="158"/>
    </location>
</feature>
<dbReference type="Gene3D" id="1.10.287.130">
    <property type="match status" value="1"/>
</dbReference>